<dbReference type="InterPro" id="IPR051046">
    <property type="entry name" value="MurCDEF_CellWall_CoF430Synth"/>
</dbReference>
<accession>A0A1G2E2T5</accession>
<dbReference type="SUPFAM" id="SSF53623">
    <property type="entry name" value="MurD-like peptide ligases, catalytic domain"/>
    <property type="match status" value="1"/>
</dbReference>
<dbReference type="GO" id="GO:0005524">
    <property type="term" value="F:ATP binding"/>
    <property type="evidence" value="ECO:0007669"/>
    <property type="project" value="UniProtKB-KW"/>
</dbReference>
<dbReference type="PANTHER" id="PTHR43024">
    <property type="entry name" value="UDP-N-ACETYLMURAMOYL-TRIPEPTIDE--D-ALANYL-D-ALANINE LIGASE"/>
    <property type="match status" value="1"/>
</dbReference>
<evidence type="ECO:0000313" key="7">
    <source>
        <dbReference type="EMBL" id="OGZ19670.1"/>
    </source>
</evidence>
<gene>
    <name evidence="7" type="ORF">A2626_02980</name>
</gene>
<evidence type="ECO:0000256" key="1">
    <source>
        <dbReference type="ARBA" id="ARBA00022598"/>
    </source>
</evidence>
<dbReference type="Gene3D" id="3.90.190.20">
    <property type="entry name" value="Mur ligase, C-terminal domain"/>
    <property type="match status" value="1"/>
</dbReference>
<keyword evidence="4" id="KW-0472">Membrane</keyword>
<evidence type="ECO:0000256" key="4">
    <source>
        <dbReference type="SAM" id="Phobius"/>
    </source>
</evidence>
<evidence type="ECO:0000256" key="3">
    <source>
        <dbReference type="ARBA" id="ARBA00022840"/>
    </source>
</evidence>
<evidence type="ECO:0000259" key="6">
    <source>
        <dbReference type="Pfam" id="PF08245"/>
    </source>
</evidence>
<keyword evidence="2" id="KW-0547">Nucleotide-binding</keyword>
<dbReference type="InterPro" id="IPR036615">
    <property type="entry name" value="Mur_ligase_C_dom_sf"/>
</dbReference>
<dbReference type="InterPro" id="IPR004101">
    <property type="entry name" value="Mur_ligase_C"/>
</dbReference>
<name>A0A1G2E2T5_9BACT</name>
<proteinExistence type="predicted"/>
<organism evidence="7 8">
    <name type="scientific">Candidatus Nealsonbacteria bacterium RIFCSPHIGHO2_01_FULL_38_55</name>
    <dbReference type="NCBI Taxonomy" id="1801664"/>
    <lineage>
        <taxon>Bacteria</taxon>
        <taxon>Candidatus Nealsoniibacteriota</taxon>
    </lineage>
</organism>
<protein>
    <submittedName>
        <fullName evidence="7">Uncharacterized protein</fullName>
    </submittedName>
</protein>
<reference evidence="7 8" key="1">
    <citation type="journal article" date="2016" name="Nat. Commun.">
        <title>Thousands of microbial genomes shed light on interconnected biogeochemical processes in an aquifer system.</title>
        <authorList>
            <person name="Anantharaman K."/>
            <person name="Brown C.T."/>
            <person name="Hug L.A."/>
            <person name="Sharon I."/>
            <person name="Castelle C.J."/>
            <person name="Probst A.J."/>
            <person name="Thomas B.C."/>
            <person name="Singh A."/>
            <person name="Wilkins M.J."/>
            <person name="Karaoz U."/>
            <person name="Brodie E.L."/>
            <person name="Williams K.H."/>
            <person name="Hubbard S.S."/>
            <person name="Banfield J.F."/>
        </authorList>
    </citation>
    <scope>NUCLEOTIDE SEQUENCE [LARGE SCALE GENOMIC DNA]</scope>
</reference>
<dbReference type="InterPro" id="IPR013221">
    <property type="entry name" value="Mur_ligase_cen"/>
</dbReference>
<dbReference type="Pfam" id="PF08245">
    <property type="entry name" value="Mur_ligase_M"/>
    <property type="match status" value="1"/>
</dbReference>
<feature type="transmembrane region" description="Helical" evidence="4">
    <location>
        <begin position="6"/>
        <end position="31"/>
    </location>
</feature>
<evidence type="ECO:0000256" key="2">
    <source>
        <dbReference type="ARBA" id="ARBA00022741"/>
    </source>
</evidence>
<feature type="transmembrane region" description="Helical" evidence="4">
    <location>
        <begin position="95"/>
        <end position="118"/>
    </location>
</feature>
<dbReference type="GO" id="GO:0016881">
    <property type="term" value="F:acid-amino acid ligase activity"/>
    <property type="evidence" value="ECO:0007669"/>
    <property type="project" value="InterPro"/>
</dbReference>
<feature type="transmembrane region" description="Helical" evidence="4">
    <location>
        <begin position="70"/>
        <end position="89"/>
    </location>
</feature>
<keyword evidence="1" id="KW-0436">Ligase</keyword>
<dbReference type="EMBL" id="MHLZ01000025">
    <property type="protein sequence ID" value="OGZ19670.1"/>
    <property type="molecule type" value="Genomic_DNA"/>
</dbReference>
<evidence type="ECO:0000259" key="5">
    <source>
        <dbReference type="Pfam" id="PF02875"/>
    </source>
</evidence>
<keyword evidence="3" id="KW-0067">ATP-binding</keyword>
<dbReference type="Pfam" id="PF02875">
    <property type="entry name" value="Mur_ligase_C"/>
    <property type="match status" value="1"/>
</dbReference>
<dbReference type="Proteomes" id="UP000177360">
    <property type="component" value="Unassembled WGS sequence"/>
</dbReference>
<feature type="domain" description="Mur ligase C-terminal" evidence="5">
    <location>
        <begin position="365"/>
        <end position="478"/>
    </location>
</feature>
<dbReference type="PANTHER" id="PTHR43024:SF1">
    <property type="entry name" value="UDP-N-ACETYLMURAMOYL-TRIPEPTIDE--D-ALANYL-D-ALANINE LIGASE"/>
    <property type="match status" value="1"/>
</dbReference>
<dbReference type="Gene3D" id="3.40.1190.10">
    <property type="entry name" value="Mur-like, catalytic domain"/>
    <property type="match status" value="1"/>
</dbReference>
<keyword evidence="4" id="KW-1133">Transmembrane helix</keyword>
<dbReference type="SUPFAM" id="SSF53244">
    <property type="entry name" value="MurD-like peptide ligases, peptide-binding domain"/>
    <property type="match status" value="1"/>
</dbReference>
<evidence type="ECO:0000313" key="8">
    <source>
        <dbReference type="Proteomes" id="UP000177360"/>
    </source>
</evidence>
<sequence>MGLKEAYIMKFLVSVIWFLLFAKLFFFWIWLWQLKECHLGRFLAHFETQAARKFLFSFKGFRFPKLTKKIIAISFSGIIFESLILFLFFSLSDIWFYFLLLILLLLAPIISSIIVLAIQIPTGFAVKKILMDAEKKRKNFKDLLVIGITGSYGKTSVKEFLGEILSQKFNILKTEKNINAEIGIAKTILEELKPEHQILIAEIGAYERGKIKEVCQILKPKIGILTGIGEQHLSTFSSQENIINAKFELIESLPEDGVAIFNGDNELIILNLKFQISKIQIKNQKLCSVAEKLDIWAENMQVEKEFILFRAFSKDGDWADFKVNLLGSQNVINILLAAVCVKELGMRLQEISNACLKIRPEQGGMKFLRKKSPVVLDASYSANFNGVMADLEYLKLYQGKKVIIMPCLIELNGVAKEIHRKIGRKIAKVCDLAIITTADYFEEIKQDSPKIILIENPNEIIEKIKEFKNRADVILLEGRLPKAVVNFF</sequence>
<dbReference type="InterPro" id="IPR036565">
    <property type="entry name" value="Mur-like_cat_sf"/>
</dbReference>
<comment type="caution">
    <text evidence="7">The sequence shown here is derived from an EMBL/GenBank/DDBJ whole genome shotgun (WGS) entry which is preliminary data.</text>
</comment>
<dbReference type="AlphaFoldDB" id="A0A1G2E2T5"/>
<feature type="domain" description="Mur ligase central" evidence="6">
    <location>
        <begin position="148"/>
        <end position="340"/>
    </location>
</feature>
<keyword evidence="4" id="KW-0812">Transmembrane</keyword>